<dbReference type="PATRIC" id="fig|1429439.4.peg.2370"/>
<feature type="binding site" evidence="5">
    <location>
        <position position="188"/>
    </location>
    <ligand>
        <name>Fe cation</name>
        <dbReference type="ChEBI" id="CHEBI:24875"/>
        <note>catalytic</note>
    </ligand>
</feature>
<feature type="binding site" evidence="5">
    <location>
        <position position="140"/>
    </location>
    <ligand>
        <name>Fe cation</name>
        <dbReference type="ChEBI" id="CHEBI:24875"/>
        <note>catalytic</note>
    </ligand>
</feature>
<feature type="non-terminal residue" evidence="6">
    <location>
        <position position="1"/>
    </location>
</feature>
<evidence type="ECO:0000256" key="1">
    <source>
        <dbReference type="ARBA" id="ARBA00006787"/>
    </source>
</evidence>
<gene>
    <name evidence="6" type="ORF">ETSY2_13870</name>
</gene>
<dbReference type="GO" id="GO:0046872">
    <property type="term" value="F:metal ion binding"/>
    <property type="evidence" value="ECO:0007669"/>
    <property type="project" value="UniProtKB-KW"/>
</dbReference>
<evidence type="ECO:0000256" key="5">
    <source>
        <dbReference type="PIRSR" id="PIRSR604294-1"/>
    </source>
</evidence>
<keyword evidence="2 5" id="KW-0479">Metal-binding</keyword>
<keyword evidence="4 5" id="KW-0408">Iron</keyword>
<sequence length="423" mass="47782">LEVIGDLPADLCGAYIRNSPVPVHKPVNRYHAYDGDGMLQGVYFRDGKASYANKWIRTKALLKEQEAGASIWPGIMGPFDFSLPYFPIKDSSNTDIIYYNGKLLSLWYNAGEPYHIDPLTLDTYGPETFDGHLKHTLSAHSKVDLNTGELLFFTYGNKAPYMTYGVASPLGELVHEVPIDLPGPRLPHDLGFTPNYTILHDFPVFQDEAVFKQAGKRIVRFHPDVPTRYGIIPRFGDSDAVTWFECDPCYLLHVINCWEEGDWIVMDGCRQPDPVNKPDAADGDLASMLAQRRRVFQLYRWQFNLKTGEVREHLVDDLNTEFPMINPLYGGRRSQFTYNQYIPLLEDGGRTLKFEALVKYHTDTGTYERWDYGPGIYGSEAPFAPRLGAAAADAEDDGYVLTMTTDVSTWRSECLIFDAGALS</sequence>
<evidence type="ECO:0000313" key="6">
    <source>
        <dbReference type="EMBL" id="ETX06988.1"/>
    </source>
</evidence>
<proteinExistence type="inferred from homology"/>
<evidence type="ECO:0000313" key="7">
    <source>
        <dbReference type="Proteomes" id="UP000019140"/>
    </source>
</evidence>
<dbReference type="Proteomes" id="UP000019140">
    <property type="component" value="Unassembled WGS sequence"/>
</dbReference>
<accession>W4M9W0</accession>
<organism evidence="6 7">
    <name type="scientific">Candidatus Entotheonella gemina</name>
    <dbReference type="NCBI Taxonomy" id="1429439"/>
    <lineage>
        <taxon>Bacteria</taxon>
        <taxon>Pseudomonadati</taxon>
        <taxon>Nitrospinota/Tectimicrobiota group</taxon>
        <taxon>Candidatus Tectimicrobiota</taxon>
        <taxon>Candidatus Entotheonellia</taxon>
        <taxon>Candidatus Entotheonellales</taxon>
        <taxon>Candidatus Entotheonellaceae</taxon>
        <taxon>Candidatus Entotheonella</taxon>
    </lineage>
</organism>
<protein>
    <submittedName>
        <fullName evidence="6">Uncharacterized protein</fullName>
    </submittedName>
</protein>
<dbReference type="InterPro" id="IPR004294">
    <property type="entry name" value="Carotenoid_Oase"/>
</dbReference>
<dbReference type="GO" id="GO:0010436">
    <property type="term" value="F:carotenoid dioxygenase activity"/>
    <property type="evidence" value="ECO:0007669"/>
    <property type="project" value="TreeGrafter"/>
</dbReference>
<dbReference type="Pfam" id="PF03055">
    <property type="entry name" value="RPE65"/>
    <property type="match status" value="1"/>
</dbReference>
<comment type="caution">
    <text evidence="6">The sequence shown here is derived from an EMBL/GenBank/DDBJ whole genome shotgun (WGS) entry which is preliminary data.</text>
</comment>
<keyword evidence="3" id="KW-0560">Oxidoreductase</keyword>
<dbReference type="HOGENOM" id="CLU_648155_0_0_7"/>
<feature type="binding site" evidence="5">
    <location>
        <position position="253"/>
    </location>
    <ligand>
        <name>Fe cation</name>
        <dbReference type="ChEBI" id="CHEBI:24875"/>
        <note>catalytic</note>
    </ligand>
</feature>
<name>W4M9W0_9BACT</name>
<dbReference type="EMBL" id="AZHX01000555">
    <property type="protein sequence ID" value="ETX06988.1"/>
    <property type="molecule type" value="Genomic_DNA"/>
</dbReference>
<evidence type="ECO:0000256" key="3">
    <source>
        <dbReference type="ARBA" id="ARBA00023002"/>
    </source>
</evidence>
<keyword evidence="7" id="KW-1185">Reference proteome</keyword>
<dbReference type="PANTHER" id="PTHR10543">
    <property type="entry name" value="BETA-CAROTENE DIOXYGENASE"/>
    <property type="match status" value="1"/>
</dbReference>
<dbReference type="AlphaFoldDB" id="W4M9W0"/>
<comment type="cofactor">
    <cofactor evidence="5">
        <name>Fe(2+)</name>
        <dbReference type="ChEBI" id="CHEBI:29033"/>
    </cofactor>
    <text evidence="5">Binds 1 Fe(2+) ion per subunit.</text>
</comment>
<evidence type="ECO:0000256" key="4">
    <source>
        <dbReference type="ARBA" id="ARBA00023004"/>
    </source>
</evidence>
<dbReference type="GO" id="GO:0016121">
    <property type="term" value="P:carotene catabolic process"/>
    <property type="evidence" value="ECO:0007669"/>
    <property type="project" value="TreeGrafter"/>
</dbReference>
<dbReference type="PANTHER" id="PTHR10543:SF89">
    <property type="entry name" value="CAROTENOID 9,10(9',10')-CLEAVAGE DIOXYGENASE 1"/>
    <property type="match status" value="1"/>
</dbReference>
<evidence type="ECO:0000256" key="2">
    <source>
        <dbReference type="ARBA" id="ARBA00022723"/>
    </source>
</evidence>
<reference evidence="6 7" key="1">
    <citation type="journal article" date="2014" name="Nature">
        <title>An environmental bacterial taxon with a large and distinct metabolic repertoire.</title>
        <authorList>
            <person name="Wilson M.C."/>
            <person name="Mori T."/>
            <person name="Ruckert C."/>
            <person name="Uria A.R."/>
            <person name="Helf M.J."/>
            <person name="Takada K."/>
            <person name="Gernert C."/>
            <person name="Steffens U.A."/>
            <person name="Heycke N."/>
            <person name="Schmitt S."/>
            <person name="Rinke C."/>
            <person name="Helfrich E.J."/>
            <person name="Brachmann A.O."/>
            <person name="Gurgui C."/>
            <person name="Wakimoto T."/>
            <person name="Kracht M."/>
            <person name="Crusemann M."/>
            <person name="Hentschel U."/>
            <person name="Abe I."/>
            <person name="Matsunaga S."/>
            <person name="Kalinowski J."/>
            <person name="Takeyama H."/>
            <person name="Piel J."/>
        </authorList>
    </citation>
    <scope>NUCLEOTIDE SEQUENCE [LARGE SCALE GENOMIC DNA]</scope>
    <source>
        <strain evidence="7">TSY2</strain>
    </source>
</reference>
<comment type="similarity">
    <text evidence="1">Belongs to the carotenoid oxygenase family.</text>
</comment>